<gene>
    <name evidence="1" type="ORF">MANES_02G039300</name>
</gene>
<dbReference type="AlphaFoldDB" id="A0A2C9WAM0"/>
<accession>A0A2C9WAM0</accession>
<reference evidence="1" key="1">
    <citation type="submission" date="2016-02" db="EMBL/GenBank/DDBJ databases">
        <title>WGS assembly of Manihot esculenta.</title>
        <authorList>
            <person name="Bredeson J.V."/>
            <person name="Prochnik S.E."/>
            <person name="Lyons J.B."/>
            <person name="Schmutz J."/>
            <person name="Grimwood J."/>
            <person name="Vrebalov J."/>
            <person name="Bart R.S."/>
            <person name="Amuge T."/>
            <person name="Ferguson M.E."/>
            <person name="Green R."/>
            <person name="Putnam N."/>
            <person name="Stites J."/>
            <person name="Rounsley S."/>
            <person name="Rokhsar D.S."/>
        </authorList>
    </citation>
    <scope>NUCLEOTIDE SEQUENCE [LARGE SCALE GENOMIC DNA]</scope>
    <source>
        <tissue evidence="1">Leaf</tissue>
    </source>
</reference>
<name>A0A2C9WAM0_MANES</name>
<dbReference type="PANTHER" id="PTHR38925:SF1">
    <property type="entry name" value="PROTEIN, PUTATIVE-RELATED"/>
    <property type="match status" value="1"/>
</dbReference>
<dbReference type="EMBL" id="CM004388">
    <property type="protein sequence ID" value="OAY56715.1"/>
    <property type="molecule type" value="Genomic_DNA"/>
</dbReference>
<organism evidence="1">
    <name type="scientific">Manihot esculenta</name>
    <name type="common">Cassava</name>
    <name type="synonym">Jatropha manihot</name>
    <dbReference type="NCBI Taxonomy" id="3983"/>
    <lineage>
        <taxon>Eukaryota</taxon>
        <taxon>Viridiplantae</taxon>
        <taxon>Streptophyta</taxon>
        <taxon>Embryophyta</taxon>
        <taxon>Tracheophyta</taxon>
        <taxon>Spermatophyta</taxon>
        <taxon>Magnoliopsida</taxon>
        <taxon>eudicotyledons</taxon>
        <taxon>Gunneridae</taxon>
        <taxon>Pentapetalae</taxon>
        <taxon>rosids</taxon>
        <taxon>fabids</taxon>
        <taxon>Malpighiales</taxon>
        <taxon>Euphorbiaceae</taxon>
        <taxon>Crotonoideae</taxon>
        <taxon>Manihoteae</taxon>
        <taxon>Manihot</taxon>
    </lineage>
</organism>
<protein>
    <submittedName>
        <fullName evidence="1">Uncharacterized protein</fullName>
    </submittedName>
</protein>
<dbReference type="PANTHER" id="PTHR38925">
    <property type="entry name" value="PROTEIN, PUTATIVE-RELATED"/>
    <property type="match status" value="1"/>
</dbReference>
<sequence>MITCKKKLTCSLGLVRRAYSDVIYSSRHFLFQLGQITFDDSNQHQPFGHRWGRALRLVCQRVTQATRSPAATQSDEDSFHALSMFSL</sequence>
<proteinExistence type="predicted"/>
<evidence type="ECO:0000313" key="1">
    <source>
        <dbReference type="EMBL" id="OAY56715.1"/>
    </source>
</evidence>